<evidence type="ECO:0000259" key="6">
    <source>
        <dbReference type="PROSITE" id="PS50219"/>
    </source>
</evidence>
<dbReference type="SUPFAM" id="SSF46785">
    <property type="entry name" value="Winged helix' DNA-binding domain"/>
    <property type="match status" value="1"/>
</dbReference>
<evidence type="ECO:0000256" key="1">
    <source>
        <dbReference type="ARBA" id="ARBA00022553"/>
    </source>
</evidence>
<dbReference type="InterPro" id="IPR001180">
    <property type="entry name" value="CNH_dom"/>
</dbReference>
<evidence type="ECO:0000259" key="4">
    <source>
        <dbReference type="PROSITE" id="PS50010"/>
    </source>
</evidence>
<evidence type="ECO:0000256" key="2">
    <source>
        <dbReference type="ARBA" id="ARBA00022658"/>
    </source>
</evidence>
<feature type="compositionally biased region" description="Polar residues" evidence="3">
    <location>
        <begin position="122"/>
        <end position="132"/>
    </location>
</feature>
<dbReference type="SMART" id="SM00325">
    <property type="entry name" value="RhoGEF"/>
    <property type="match status" value="1"/>
</dbReference>
<keyword evidence="1" id="KW-0597">Phosphoprotein</keyword>
<dbReference type="Pfam" id="PF15405">
    <property type="entry name" value="PH_5"/>
    <property type="match status" value="1"/>
</dbReference>
<dbReference type="SMART" id="SM00036">
    <property type="entry name" value="CNH"/>
    <property type="match status" value="1"/>
</dbReference>
<dbReference type="SUPFAM" id="SSF50978">
    <property type="entry name" value="WD40 repeat-like"/>
    <property type="match status" value="1"/>
</dbReference>
<sequence length="1280" mass="145260">MSNPIPNLQLPPQPEYKHFRNLSPDASGQLQGSPGYGHPQGYLRMQTYPQGQPQVQGYQGQSYPPGHPQSHPQGQYSQGYQEHPQLQYPQTQPQHPQAQPYSQGYSPALQSPIHPSHPVRGNFSSQAPVTGQTRRKPPPEANQTRQPQMAPHEQPHQESVSQSTPLYGQLAQLPNLQYEQNRPVPQIQRLPLQLRPLTQPLAPPPPLTPLQLRRTVPVPPHLYTSLRPAPQTNRFSEPSSPRRVQSESMIRLDKGHPAAGSPHGSPQKRPVRAVSSTSLATSRVGSLTSRSYTTLAKANTKRTNSLQLLSQQQVQRNFLITSQRTVITSSRFPSVYPALLSKVSVMFRNLIETGTRTKNGLEYNDAFTGREAVDMIAAIIRTTDRNLALLLGRALDAQNFMRDVTYEHRLRDSSVEVYQFVDIVVDSIDEEHTGASSNIYSSHMSSSASLGMSAITLTSTNTLVDDGYSFLANTRDSHQLNRQQSQMSLAGSQPTGQAPVPVNGVFTLLSNCYSATCTRDRLCYSIACPRRLEQQARLNMQPQGGLRRSDSRVSLNGDDGIQKELWSYSVPPLVRESVTKEEQKRQEVIFEIMSNERDFVRDMEYLRDFWLVPLRTTTIIPEKERDRFIRVVFAGITDILAVNFKFAEALTKRQKKQYIVEEIGDIMAEFIPKFEVFLPCCAGQVFSKYEFERQTSINPLFAKFVRETQNLDASRNHEFISFLSKAFNRPGRYYLLLQTLQKTTQEESADYKNVDKALKMMQALCNKINSEAGISHDRFNISLLRHKFKINENDIEELSELRLKSEDRTIIQQISLKRRTQDKDNRDIQVYLLDNAVLFMKHKIVNKKELNKVFHRPIPLPLLYCSGYEDDRPSDRFLVSTAARDSALFANKTLPKYDSKYPITFMLFGHKGFSFTLYNTTASNKGLIKNIYDQQMALVAQNDIFTVSEVSNRFFGYNGRTKLNCATPCDGGTKLLFGTDDGIYVSQVREISKSSRERVVSNPIKILDRNYVTQLLVLNEYAQIVALCDKRIVLFSLDVLQSLDVAKNTRGGRELMTHCAFFKSDICNGNLLICAVKSGSAQSMRVFESGSGLKKNQRPFAEFKDYSFTSDPVSISFLRKQLIVGCTDGFEIISLGSQQREPLLDEADTSLVKVFDRGAKKELRPLSVHRIHNEFLLNCAEFSFYINKNGWKSKGKWNIKWEGEPQAFALEYPYLIAFDASFIEVRHCETGELLRAIIGENIRFLNYSYQEVLYSYEKDGSDVVARIDFGGTKKIESIRE</sequence>
<dbReference type="SUPFAM" id="SSF48065">
    <property type="entry name" value="DBL homology domain (DH-domain)"/>
    <property type="match status" value="1"/>
</dbReference>
<evidence type="ECO:0008006" key="9">
    <source>
        <dbReference type="Google" id="ProtNLM"/>
    </source>
</evidence>
<dbReference type="Pfam" id="PF00610">
    <property type="entry name" value="DEP"/>
    <property type="match status" value="1"/>
</dbReference>
<feature type="region of interest" description="Disordered" evidence="3">
    <location>
        <begin position="221"/>
        <end position="279"/>
    </location>
</feature>
<dbReference type="InterPro" id="IPR041675">
    <property type="entry name" value="PH_5"/>
</dbReference>
<evidence type="ECO:0000259" key="5">
    <source>
        <dbReference type="PROSITE" id="PS50186"/>
    </source>
</evidence>
<dbReference type="RefSeq" id="XP_018987033.1">
    <property type="nucleotide sequence ID" value="XM_019127978.1"/>
</dbReference>
<dbReference type="InterPro" id="IPR052233">
    <property type="entry name" value="Rho-type_GEFs"/>
</dbReference>
<reference evidence="8" key="1">
    <citation type="submission" date="2016-05" db="EMBL/GenBank/DDBJ databases">
        <title>Comparative genomics of biotechnologically important yeasts.</title>
        <authorList>
            <consortium name="DOE Joint Genome Institute"/>
            <person name="Riley R."/>
            <person name="Haridas S."/>
            <person name="Wolfe K.H."/>
            <person name="Lopes M.R."/>
            <person name="Hittinger C.T."/>
            <person name="Goker M."/>
            <person name="Salamov A."/>
            <person name="Wisecaver J."/>
            <person name="Long T.M."/>
            <person name="Aerts A.L."/>
            <person name="Barry K."/>
            <person name="Choi C."/>
            <person name="Clum A."/>
            <person name="Coughlan A.Y."/>
            <person name="Deshpande S."/>
            <person name="Douglass A.P."/>
            <person name="Hanson S.J."/>
            <person name="Klenk H.-P."/>
            <person name="Labutti K."/>
            <person name="Lapidus A."/>
            <person name="Lindquist E."/>
            <person name="Lipzen A."/>
            <person name="Meier-Kolthoff J.P."/>
            <person name="Ohm R.A."/>
            <person name="Otillar R.P."/>
            <person name="Pangilinan J."/>
            <person name="Peng Y."/>
            <person name="Rokas A."/>
            <person name="Rosa C.A."/>
            <person name="Scheuner C."/>
            <person name="Sibirny A.A."/>
            <person name="Slot J.C."/>
            <person name="Stielow J.B."/>
            <person name="Sun H."/>
            <person name="Kurtzman C.P."/>
            <person name="Blackwell M."/>
            <person name="Grigoriev I.V."/>
            <person name="Jeffries T.W."/>
        </authorList>
    </citation>
    <scope>NUCLEOTIDE SEQUENCE [LARGE SCALE GENOMIC DNA]</scope>
    <source>
        <strain evidence="8">NRRL Y-12698</strain>
    </source>
</reference>
<name>A0A1E3QVL8_9ASCO</name>
<dbReference type="CDD" id="cd00160">
    <property type="entry name" value="RhoGEF"/>
    <property type="match status" value="1"/>
</dbReference>
<feature type="compositionally biased region" description="Polar residues" evidence="3">
    <location>
        <begin position="230"/>
        <end position="248"/>
    </location>
</feature>
<organism evidence="7 8">
    <name type="scientific">Babjeviella inositovora NRRL Y-12698</name>
    <dbReference type="NCBI Taxonomy" id="984486"/>
    <lineage>
        <taxon>Eukaryota</taxon>
        <taxon>Fungi</taxon>
        <taxon>Dikarya</taxon>
        <taxon>Ascomycota</taxon>
        <taxon>Saccharomycotina</taxon>
        <taxon>Pichiomycetes</taxon>
        <taxon>Serinales incertae sedis</taxon>
        <taxon>Babjeviella</taxon>
    </lineage>
</organism>
<feature type="domain" description="DH" evidence="4">
    <location>
        <begin position="584"/>
        <end position="771"/>
    </location>
</feature>
<dbReference type="Gene3D" id="2.30.29.30">
    <property type="entry name" value="Pleckstrin-homology domain (PH domain)/Phosphotyrosine-binding domain (PTB)"/>
    <property type="match status" value="1"/>
</dbReference>
<feature type="domain" description="CNH" evidence="6">
    <location>
        <begin position="960"/>
        <end position="1252"/>
    </location>
</feature>
<feature type="compositionally biased region" description="Low complexity" evidence="3">
    <location>
        <begin position="84"/>
        <end position="100"/>
    </location>
</feature>
<dbReference type="PROSITE" id="PS50186">
    <property type="entry name" value="DEP"/>
    <property type="match status" value="1"/>
</dbReference>
<dbReference type="PROSITE" id="PS50010">
    <property type="entry name" value="DH_2"/>
    <property type="match status" value="1"/>
</dbReference>
<keyword evidence="2" id="KW-0344">Guanine-nucleotide releasing factor</keyword>
<dbReference type="STRING" id="984486.A0A1E3QVL8"/>
<dbReference type="PROSITE" id="PS50219">
    <property type="entry name" value="CNH"/>
    <property type="match status" value="1"/>
</dbReference>
<dbReference type="Pfam" id="PF00621">
    <property type="entry name" value="RhoGEF"/>
    <property type="match status" value="1"/>
</dbReference>
<dbReference type="InterPro" id="IPR036390">
    <property type="entry name" value="WH_DNA-bd_sf"/>
</dbReference>
<evidence type="ECO:0000256" key="3">
    <source>
        <dbReference type="SAM" id="MobiDB-lite"/>
    </source>
</evidence>
<dbReference type="AlphaFoldDB" id="A0A1E3QVL8"/>
<dbReference type="InterPro" id="IPR000219">
    <property type="entry name" value="DH_dom"/>
</dbReference>
<keyword evidence="8" id="KW-1185">Reference proteome</keyword>
<dbReference type="InterPro" id="IPR000591">
    <property type="entry name" value="DEP_dom"/>
</dbReference>
<feature type="region of interest" description="Disordered" evidence="3">
    <location>
        <begin position="1"/>
        <end position="164"/>
    </location>
</feature>
<dbReference type="GeneID" id="30145831"/>
<evidence type="ECO:0000313" key="7">
    <source>
        <dbReference type="EMBL" id="ODQ81705.1"/>
    </source>
</evidence>
<feature type="domain" description="DEP" evidence="5">
    <location>
        <begin position="341"/>
        <end position="422"/>
    </location>
</feature>
<dbReference type="GO" id="GO:0005085">
    <property type="term" value="F:guanyl-nucleotide exchange factor activity"/>
    <property type="evidence" value="ECO:0007669"/>
    <property type="project" value="UniProtKB-KW"/>
</dbReference>
<accession>A0A1E3QVL8</accession>
<dbReference type="InterPro" id="IPR011993">
    <property type="entry name" value="PH-like_dom_sf"/>
</dbReference>
<dbReference type="EMBL" id="KV454427">
    <property type="protein sequence ID" value="ODQ81705.1"/>
    <property type="molecule type" value="Genomic_DNA"/>
</dbReference>
<evidence type="ECO:0000313" key="8">
    <source>
        <dbReference type="Proteomes" id="UP000094336"/>
    </source>
</evidence>
<dbReference type="Gene3D" id="1.10.10.10">
    <property type="entry name" value="Winged helix-like DNA-binding domain superfamily/Winged helix DNA-binding domain"/>
    <property type="match status" value="1"/>
</dbReference>
<dbReference type="InterPro" id="IPR035899">
    <property type="entry name" value="DBL_dom_sf"/>
</dbReference>
<dbReference type="Pfam" id="PF00780">
    <property type="entry name" value="CNH"/>
    <property type="match status" value="1"/>
</dbReference>
<proteinExistence type="predicted"/>
<dbReference type="PANTHER" id="PTHR46572">
    <property type="entry name" value="RHO1 GDP-GTP EXCHANGE PROTEIN 1-RELATED"/>
    <property type="match status" value="1"/>
</dbReference>
<dbReference type="SMART" id="SM00049">
    <property type="entry name" value="DEP"/>
    <property type="match status" value="1"/>
</dbReference>
<dbReference type="GO" id="GO:0035556">
    <property type="term" value="P:intracellular signal transduction"/>
    <property type="evidence" value="ECO:0007669"/>
    <property type="project" value="InterPro"/>
</dbReference>
<dbReference type="Gene3D" id="1.20.900.10">
    <property type="entry name" value="Dbl homology (DH) domain"/>
    <property type="match status" value="1"/>
</dbReference>
<feature type="compositionally biased region" description="Low complexity" evidence="3">
    <location>
        <begin position="46"/>
        <end position="76"/>
    </location>
</feature>
<dbReference type="CDD" id="cd04435">
    <property type="entry name" value="DEP_fRom2"/>
    <property type="match status" value="1"/>
</dbReference>
<dbReference type="PANTHER" id="PTHR46572:SF2">
    <property type="entry name" value="RHO1 GDP-GTP EXCHANGE PROTEIN 1-RELATED"/>
    <property type="match status" value="1"/>
</dbReference>
<protein>
    <recommendedName>
        <fullName evidence="9">DH domain-containing protein</fullName>
    </recommendedName>
</protein>
<dbReference type="OrthoDB" id="2272012at2759"/>
<dbReference type="Proteomes" id="UP000094336">
    <property type="component" value="Unassembled WGS sequence"/>
</dbReference>
<dbReference type="InterPro" id="IPR036322">
    <property type="entry name" value="WD40_repeat_dom_sf"/>
</dbReference>
<dbReference type="InterPro" id="IPR036388">
    <property type="entry name" value="WH-like_DNA-bd_sf"/>
</dbReference>
<gene>
    <name evidence="7" type="ORF">BABINDRAFT_159958</name>
</gene>